<feature type="transmembrane region" description="Helical" evidence="4">
    <location>
        <begin position="47"/>
        <end position="67"/>
    </location>
</feature>
<evidence type="ECO:0000256" key="4">
    <source>
        <dbReference type="SAM" id="Phobius"/>
    </source>
</evidence>
<dbReference type="PANTHER" id="PTHR10342">
    <property type="entry name" value="ARYLSULFATASE"/>
    <property type="match status" value="1"/>
</dbReference>
<dbReference type="InterPro" id="IPR000917">
    <property type="entry name" value="Sulfatase_N"/>
</dbReference>
<keyword evidence="4" id="KW-1133">Transmembrane helix</keyword>
<keyword evidence="4" id="KW-0812">Transmembrane</keyword>
<dbReference type="Gene3D" id="3.30.1120.10">
    <property type="match status" value="1"/>
</dbReference>
<dbReference type="GO" id="GO:0008484">
    <property type="term" value="F:sulfuric ester hydrolase activity"/>
    <property type="evidence" value="ECO:0007669"/>
    <property type="project" value="InterPro"/>
</dbReference>
<dbReference type="GO" id="GO:0046872">
    <property type="term" value="F:metal ion binding"/>
    <property type="evidence" value="ECO:0007669"/>
    <property type="project" value="UniProtKB-KW"/>
</dbReference>
<dbReference type="Gene3D" id="3.40.720.10">
    <property type="entry name" value="Alkaline Phosphatase, subunit A"/>
    <property type="match status" value="1"/>
</dbReference>
<keyword evidence="2" id="KW-0106">Calcium</keyword>
<reference evidence="6" key="1">
    <citation type="journal article" date="2020" name="Nature">
        <title>Giant virus diversity and host interactions through global metagenomics.</title>
        <authorList>
            <person name="Schulz F."/>
            <person name="Roux S."/>
            <person name="Paez-Espino D."/>
            <person name="Jungbluth S."/>
            <person name="Walsh D.A."/>
            <person name="Denef V.J."/>
            <person name="McMahon K.D."/>
            <person name="Konstantinidis K.T."/>
            <person name="Eloe-Fadrosh E.A."/>
            <person name="Kyrpides N.C."/>
            <person name="Woyke T."/>
        </authorList>
    </citation>
    <scope>NUCLEOTIDE SEQUENCE</scope>
    <source>
        <strain evidence="6">GVMAG-M-3300023179-90</strain>
    </source>
</reference>
<evidence type="ECO:0000256" key="2">
    <source>
        <dbReference type="ARBA" id="ARBA00022837"/>
    </source>
</evidence>
<name>A0A6C0HAG1_9ZZZZ</name>
<dbReference type="EMBL" id="MN739920">
    <property type="protein sequence ID" value="QHT77591.1"/>
    <property type="molecule type" value="Genomic_DNA"/>
</dbReference>
<dbReference type="Pfam" id="PF00884">
    <property type="entry name" value="Sulfatase"/>
    <property type="match status" value="1"/>
</dbReference>
<dbReference type="PANTHER" id="PTHR10342:SF274">
    <property type="entry name" value="ARYLSULFATASE B"/>
    <property type="match status" value="1"/>
</dbReference>
<keyword evidence="3" id="KW-0325">Glycoprotein</keyword>
<evidence type="ECO:0000256" key="3">
    <source>
        <dbReference type="ARBA" id="ARBA00023180"/>
    </source>
</evidence>
<dbReference type="InterPro" id="IPR017850">
    <property type="entry name" value="Alkaline_phosphatase_core_sf"/>
</dbReference>
<evidence type="ECO:0000259" key="5">
    <source>
        <dbReference type="Pfam" id="PF00884"/>
    </source>
</evidence>
<dbReference type="AlphaFoldDB" id="A0A6C0HAG1"/>
<proteinExistence type="predicted"/>
<evidence type="ECO:0000313" key="6">
    <source>
        <dbReference type="EMBL" id="QHT77591.1"/>
    </source>
</evidence>
<dbReference type="InterPro" id="IPR047115">
    <property type="entry name" value="ARSB"/>
</dbReference>
<evidence type="ECO:0000256" key="1">
    <source>
        <dbReference type="ARBA" id="ARBA00022723"/>
    </source>
</evidence>
<keyword evidence="1" id="KW-0479">Metal-binding</keyword>
<accession>A0A6C0HAG1</accession>
<protein>
    <recommendedName>
        <fullName evidence="5">Sulfatase N-terminal domain-containing protein</fullName>
    </recommendedName>
</protein>
<feature type="domain" description="Sulfatase N-terminal" evidence="5">
    <location>
        <begin position="105"/>
        <end position="437"/>
    </location>
</feature>
<sequence>MSNTNNNSSYGTIKQTTNFDEETVDPLQIEIEEFLKQSRTQNVEGNYFKLSFYGCIVLFFLLFTYLINISTKVFVNNSNASTTQNFMSSSGKLQPNVATTTTTKPNFILIVADDLAWNSIGYTSSEMSAVTEQITDLASKGIIMNNFYAQEVCSPSRGSLITGRYPLTIGMQYGMVGSVAEWGMPLDEITIGEVLKENGYTTHMLGKWHLGYFSPLFLPTARGFDSWIGYANGENYYWSKKLPDYPKNSDFITSNTTCYAPYEGDDKHDYSTTFYTSKAISIIQEHSYETPLFLYLAYQAVHDPFIDVGIYENGMPDSYIDDDILKSIHLNITGRLRQEYAKSLYMLDKSVGELYDALVEKDVMDNTYIIFMSDNGGCFYGGGKNSPLRGSKGTLFEGGIKVDSFIYSPKLANPGTTYDGLMHISDWFPTIMELANIDYSPDDDNALDGVSQISGWTGVSTPRSDMLYNMYTHLTDIEFDIWTNGSFAVRDSRYKLMHTYDDKTYGTWDDIDETTSDDDNLDSENGCAQQFVTGTFEYWLFDLNTDPYETKNIYNSPNIQHVNAKNKLYDLLPDYLTNAKTKMSMSFSEKSKKVWEENGNHVIPWANVDDLKNGDTYTYPTLC</sequence>
<organism evidence="6">
    <name type="scientific">viral metagenome</name>
    <dbReference type="NCBI Taxonomy" id="1070528"/>
    <lineage>
        <taxon>unclassified sequences</taxon>
        <taxon>metagenomes</taxon>
        <taxon>organismal metagenomes</taxon>
    </lineage>
</organism>
<dbReference type="CDD" id="cd16029">
    <property type="entry name" value="4-S"/>
    <property type="match status" value="1"/>
</dbReference>
<dbReference type="SUPFAM" id="SSF53649">
    <property type="entry name" value="Alkaline phosphatase-like"/>
    <property type="match status" value="1"/>
</dbReference>
<keyword evidence="4" id="KW-0472">Membrane</keyword>